<evidence type="ECO:0000313" key="3">
    <source>
        <dbReference type="EMBL" id="ADH86096.1"/>
    </source>
</evidence>
<protein>
    <submittedName>
        <fullName evidence="3">ATPase (AAA+ superfamily)-like protein</fullName>
    </submittedName>
</protein>
<name>D6Z3H1_DESAT</name>
<dbReference type="RefSeq" id="WP_013163624.1">
    <property type="nucleotide sequence ID" value="NC_014216.1"/>
</dbReference>
<dbReference type="AlphaFoldDB" id="D6Z3H1"/>
<dbReference type="Pfam" id="PF13173">
    <property type="entry name" value="AAA_14"/>
    <property type="match status" value="1"/>
</dbReference>
<feature type="domain" description="AAA" evidence="1">
    <location>
        <begin position="17"/>
        <end position="133"/>
    </location>
</feature>
<dbReference type="HOGENOM" id="CLU_041527_3_1_7"/>
<organism evidence="3 4">
    <name type="scientific">Desulfurivibrio alkaliphilus (strain DSM 19089 / UNIQEM U267 / AHT2)</name>
    <dbReference type="NCBI Taxonomy" id="589865"/>
    <lineage>
        <taxon>Bacteria</taxon>
        <taxon>Pseudomonadati</taxon>
        <taxon>Thermodesulfobacteriota</taxon>
        <taxon>Desulfobulbia</taxon>
        <taxon>Desulfobulbales</taxon>
        <taxon>Desulfobulbaceae</taxon>
        <taxon>Desulfurivibrio</taxon>
    </lineage>
</organism>
<dbReference type="InterPro" id="IPR027417">
    <property type="entry name" value="P-loop_NTPase"/>
</dbReference>
<dbReference type="OrthoDB" id="9783412at2"/>
<keyword evidence="4" id="KW-1185">Reference proteome</keyword>
<dbReference type="Proteomes" id="UP000001508">
    <property type="component" value="Chromosome"/>
</dbReference>
<dbReference type="STRING" id="589865.DaAHT2_1401"/>
<dbReference type="InParanoid" id="D6Z3H1"/>
<dbReference type="Pfam" id="PF13635">
    <property type="entry name" value="DUF4143"/>
    <property type="match status" value="1"/>
</dbReference>
<dbReference type="EMBL" id="CP001940">
    <property type="protein sequence ID" value="ADH86096.1"/>
    <property type="molecule type" value="Genomic_DNA"/>
</dbReference>
<proteinExistence type="predicted"/>
<dbReference type="KEGG" id="dak:DaAHT2_1401"/>
<dbReference type="PANTHER" id="PTHR43566">
    <property type="entry name" value="CONSERVED PROTEIN"/>
    <property type="match status" value="1"/>
</dbReference>
<evidence type="ECO:0000259" key="2">
    <source>
        <dbReference type="Pfam" id="PF13635"/>
    </source>
</evidence>
<accession>D6Z3H1</accession>
<evidence type="ECO:0000259" key="1">
    <source>
        <dbReference type="Pfam" id="PF13173"/>
    </source>
</evidence>
<dbReference type="InterPro" id="IPR041682">
    <property type="entry name" value="AAA_14"/>
</dbReference>
<gene>
    <name evidence="3" type="ordered locus">DaAHT2_1401</name>
</gene>
<dbReference type="eggNOG" id="COG1373">
    <property type="taxonomic scope" value="Bacteria"/>
</dbReference>
<sequence length="390" mass="43852">MIPRILQPILKKLAGQYPVVTVTGPRQSGKTTLCRAVFPDYAYVNLEMPDLREFARTDPRGFLASHPKGLILDEVQRVPELSSYLQALVDQSREPGRFILTGSQQFEVMSTITQSLAGRTTLLKLLPLSMEELAQAKIETGIDQTLLTGFYPRIYDAGLDPTRTLGDYMETYVERDIRQLMAIKDLALFEKFVRLCAGRVGQLLNLQSLGNDTGVSHTTARSWLTLLEASYVVFLLQPWHVNISKRQVKTPKLYFYDVGLASYLLGAENELHINRHPLKGNLFENMVVVEALKYRFNRGKRSNLYFWRDVRGNEVDLLLAAGPDLFPVEIKAGATISGDYFKGLQTFAAKAPTPPTASALVYAGEENQRRSKVSVWPAQEVAAMMRSFKL</sequence>
<dbReference type="SUPFAM" id="SSF52540">
    <property type="entry name" value="P-loop containing nucleoside triphosphate hydrolases"/>
    <property type="match status" value="1"/>
</dbReference>
<dbReference type="InterPro" id="IPR025420">
    <property type="entry name" value="DUF4143"/>
</dbReference>
<dbReference type="PANTHER" id="PTHR43566:SF2">
    <property type="entry name" value="DUF4143 DOMAIN-CONTAINING PROTEIN"/>
    <property type="match status" value="1"/>
</dbReference>
<evidence type="ECO:0000313" key="4">
    <source>
        <dbReference type="Proteomes" id="UP000001508"/>
    </source>
</evidence>
<reference evidence="4" key="1">
    <citation type="submission" date="2010-02" db="EMBL/GenBank/DDBJ databases">
        <title>Complete sequence of Desulfurivibrio alkaliphilus AHT2.</title>
        <authorList>
            <consortium name="US DOE Joint Genome Institute"/>
            <person name="Pitluck S."/>
            <person name="Chertkov O."/>
            <person name="Detter J.C."/>
            <person name="Han C."/>
            <person name="Tapia R."/>
            <person name="Larimer F."/>
            <person name="Land M."/>
            <person name="Hauser L."/>
            <person name="Kyrpides N."/>
            <person name="Mikhailova N."/>
            <person name="Sorokin D.Y."/>
            <person name="Muyzer G."/>
            <person name="Woyke T."/>
        </authorList>
    </citation>
    <scope>NUCLEOTIDE SEQUENCE [LARGE SCALE GENOMIC DNA]</scope>
    <source>
        <strain evidence="4">DSM 19089 / UNIQEM U267 / AHT2</strain>
    </source>
</reference>
<feature type="domain" description="DUF4143" evidence="2">
    <location>
        <begin position="174"/>
        <end position="333"/>
    </location>
</feature>